<evidence type="ECO:0000256" key="3">
    <source>
        <dbReference type="ARBA" id="ARBA00011748"/>
    </source>
</evidence>
<dbReference type="InterPro" id="IPR013787">
    <property type="entry name" value="S100_Ca-bd_sub"/>
</dbReference>
<dbReference type="PROSITE" id="PS00018">
    <property type="entry name" value="EF_HAND_1"/>
    <property type="match status" value="1"/>
</dbReference>
<dbReference type="Ensembl" id="ENSCAFT00030020354.1">
    <property type="protein sequence ID" value="ENSCAFP00030017756.1"/>
    <property type="gene ID" value="ENSCAFG00030010999.1"/>
</dbReference>
<evidence type="ECO:0000256" key="6">
    <source>
        <dbReference type="ARBA" id="ARBA00022737"/>
    </source>
</evidence>
<reference evidence="13" key="2">
    <citation type="submission" date="2025-08" db="UniProtKB">
        <authorList>
            <consortium name="Ensembl"/>
        </authorList>
    </citation>
    <scope>IDENTIFICATION</scope>
</reference>
<organism evidence="13 14">
    <name type="scientific">Canis lupus familiaris</name>
    <name type="common">Dog</name>
    <name type="synonym">Canis familiaris</name>
    <dbReference type="NCBI Taxonomy" id="9615"/>
    <lineage>
        <taxon>Eukaryota</taxon>
        <taxon>Metazoa</taxon>
        <taxon>Chordata</taxon>
        <taxon>Craniata</taxon>
        <taxon>Vertebrata</taxon>
        <taxon>Euteleostomi</taxon>
        <taxon>Mammalia</taxon>
        <taxon>Eutheria</taxon>
        <taxon>Laurasiatheria</taxon>
        <taxon>Carnivora</taxon>
        <taxon>Caniformia</taxon>
        <taxon>Canidae</taxon>
        <taxon>Canis</taxon>
    </lineage>
</organism>
<dbReference type="Pfam" id="PF01023">
    <property type="entry name" value="S_100"/>
    <property type="match status" value="1"/>
</dbReference>
<dbReference type="PANTHER" id="PTHR11639:SF60">
    <property type="entry name" value="PROTEIN S100-A11"/>
    <property type="match status" value="1"/>
</dbReference>
<evidence type="ECO:0000256" key="11">
    <source>
        <dbReference type="SAM" id="MobiDB-lite"/>
    </source>
</evidence>
<dbReference type="SMART" id="SM00054">
    <property type="entry name" value="EFh"/>
    <property type="match status" value="1"/>
</dbReference>
<feature type="region of interest" description="Disordered" evidence="11">
    <location>
        <begin position="1"/>
        <end position="92"/>
    </location>
</feature>
<dbReference type="Pfam" id="PF00036">
    <property type="entry name" value="EF-hand_1"/>
    <property type="match status" value="1"/>
</dbReference>
<evidence type="ECO:0000256" key="8">
    <source>
        <dbReference type="ARBA" id="ARBA00023157"/>
    </source>
</evidence>
<comment type="similarity">
    <text evidence="2">Belongs to the S-100 family.</text>
</comment>
<dbReference type="CDD" id="cd05023">
    <property type="entry name" value="S-100A11"/>
    <property type="match status" value="1"/>
</dbReference>
<dbReference type="SMART" id="SM01394">
    <property type="entry name" value="S_100"/>
    <property type="match status" value="1"/>
</dbReference>
<dbReference type="InterPro" id="IPR018247">
    <property type="entry name" value="EF_Hand_1_Ca_BS"/>
</dbReference>
<dbReference type="Gene3D" id="1.10.238.10">
    <property type="entry name" value="EF-hand"/>
    <property type="match status" value="1"/>
</dbReference>
<reference evidence="13" key="1">
    <citation type="submission" date="2019-03" db="EMBL/GenBank/DDBJ databases">
        <authorList>
            <person name="Warren W.C."/>
            <person name="Johnson G.S."/>
        </authorList>
    </citation>
    <scope>NUCLEOTIDE SEQUENCE [LARGE SCALE GENOMIC DNA]</scope>
    <source>
        <strain evidence="13">Basenji</strain>
    </source>
</reference>
<keyword evidence="6" id="KW-0677">Repeat</keyword>
<dbReference type="Proteomes" id="UP000694429">
    <property type="component" value="Chromosome 17"/>
</dbReference>
<evidence type="ECO:0000313" key="13">
    <source>
        <dbReference type="Ensembl" id="ENSCAFP00030017756.1"/>
    </source>
</evidence>
<feature type="region of interest" description="Disordered" evidence="11">
    <location>
        <begin position="120"/>
        <end position="265"/>
    </location>
</feature>
<dbReference type="GO" id="GO:0042127">
    <property type="term" value="P:regulation of cell population proliferation"/>
    <property type="evidence" value="ECO:0007669"/>
    <property type="project" value="InterPro"/>
</dbReference>
<feature type="compositionally biased region" description="Low complexity" evidence="11">
    <location>
        <begin position="228"/>
        <end position="239"/>
    </location>
</feature>
<feature type="compositionally biased region" description="Pro residues" evidence="11">
    <location>
        <begin position="209"/>
        <end position="227"/>
    </location>
</feature>
<dbReference type="InterPro" id="IPR028482">
    <property type="entry name" value="S100A11"/>
</dbReference>
<keyword evidence="8" id="KW-1015">Disulfide bond</keyword>
<dbReference type="PROSITE" id="PS50222">
    <property type="entry name" value="EF_HAND_2"/>
    <property type="match status" value="1"/>
</dbReference>
<evidence type="ECO:0000256" key="5">
    <source>
        <dbReference type="ARBA" id="ARBA00022723"/>
    </source>
</evidence>
<dbReference type="InterPro" id="IPR001751">
    <property type="entry name" value="S100/CaBP7/8-like_CS"/>
</dbReference>
<keyword evidence="7" id="KW-0106">Calcium</keyword>
<dbReference type="GO" id="GO:0005509">
    <property type="term" value="F:calcium ion binding"/>
    <property type="evidence" value="ECO:0007669"/>
    <property type="project" value="InterPro"/>
</dbReference>
<comment type="function">
    <text evidence="1">Facilitates the differentiation and the cornification of keratinocytes.</text>
</comment>
<feature type="compositionally biased region" description="Basic and acidic residues" evidence="11">
    <location>
        <begin position="188"/>
        <end position="197"/>
    </location>
</feature>
<dbReference type="AlphaFoldDB" id="A0A8C0MW56"/>
<dbReference type="InterPro" id="IPR011992">
    <property type="entry name" value="EF-hand-dom_pair"/>
</dbReference>
<dbReference type="InterPro" id="IPR002048">
    <property type="entry name" value="EF_hand_dom"/>
</dbReference>
<accession>A0A8C0MW56</accession>
<comment type="subunit">
    <text evidence="3">Homodimer; disulfide-linked.</text>
</comment>
<evidence type="ECO:0000256" key="10">
    <source>
        <dbReference type="ARBA" id="ARBA00032652"/>
    </source>
</evidence>
<dbReference type="PANTHER" id="PTHR11639">
    <property type="entry name" value="S100 CALCIUM-BINDING PROTEIN"/>
    <property type="match status" value="1"/>
</dbReference>
<evidence type="ECO:0000313" key="14">
    <source>
        <dbReference type="Proteomes" id="UP000694429"/>
    </source>
</evidence>
<sequence length="359" mass="39220">SPLGAVVSPHSPGSLVKQERQRPHLYRRRKRSSEETGDSPKASRERGRPTIRTTASGSAQACGPPSPPAVDGSGPGFVASPSSARETPEAVARHLARSSAACSAGRRRCEATGSLGFRGRWRPLSVWRLRNRKEPRSCTRKSPRRGRTTPRPPCETFDSEKSFPSPRPSEHKQRVPGSGRGRAGIRARKGEEGRRAGAEGTRAQESGRPSPPRPGVAVPSPHPPPAAPSSQLPAPSAALPRRRRRRRTASCPSREHMAKMSSPTETERCIESLIAVFQKFAGKEGNNCTLSKTEFLTFMNTELAAFTKNQKDPGVLDRMMKKLDLNSDGQLDFQEFLNLIGGMAIACHDSFTRSPHFRK</sequence>
<evidence type="ECO:0000259" key="12">
    <source>
        <dbReference type="PROSITE" id="PS50222"/>
    </source>
</evidence>
<feature type="domain" description="EF-hand" evidence="12">
    <location>
        <begin position="311"/>
        <end position="346"/>
    </location>
</feature>
<evidence type="ECO:0000256" key="4">
    <source>
        <dbReference type="ARBA" id="ARBA00018064"/>
    </source>
</evidence>
<dbReference type="SUPFAM" id="SSF47473">
    <property type="entry name" value="EF-hand"/>
    <property type="match status" value="1"/>
</dbReference>
<dbReference type="GO" id="GO:0048306">
    <property type="term" value="F:calcium-dependent protein binding"/>
    <property type="evidence" value="ECO:0007669"/>
    <property type="project" value="InterPro"/>
</dbReference>
<evidence type="ECO:0000256" key="9">
    <source>
        <dbReference type="ARBA" id="ARBA00030085"/>
    </source>
</evidence>
<keyword evidence="5" id="KW-0479">Metal-binding</keyword>
<dbReference type="PROSITE" id="PS00303">
    <property type="entry name" value="S100_CABP"/>
    <property type="match status" value="1"/>
</dbReference>
<protein>
    <recommendedName>
        <fullName evidence="4">Protein S100-A11</fullName>
    </recommendedName>
    <alternativeName>
        <fullName evidence="9">Calgizzarin</fullName>
    </alternativeName>
    <alternativeName>
        <fullName evidence="10">S100 calcium-binding protein A11</fullName>
    </alternativeName>
</protein>
<evidence type="ECO:0000256" key="2">
    <source>
        <dbReference type="ARBA" id="ARBA00007323"/>
    </source>
</evidence>
<evidence type="ECO:0000256" key="1">
    <source>
        <dbReference type="ARBA" id="ARBA00003902"/>
    </source>
</evidence>
<name>A0A8C0MW56_CANLF</name>
<proteinExistence type="inferred from homology"/>
<feature type="compositionally biased region" description="Basic residues" evidence="11">
    <location>
        <begin position="138"/>
        <end position="148"/>
    </location>
</feature>
<evidence type="ECO:0000256" key="7">
    <source>
        <dbReference type="ARBA" id="ARBA00022837"/>
    </source>
</evidence>